<evidence type="ECO:0000256" key="1">
    <source>
        <dbReference type="ARBA" id="ARBA00004123"/>
    </source>
</evidence>
<dbReference type="PANTHER" id="PTHR10015:SF427">
    <property type="entry name" value="HEAT SHOCK FACTOR PROTEIN"/>
    <property type="match status" value="1"/>
</dbReference>
<dbReference type="GO" id="GO:0005634">
    <property type="term" value="C:nucleus"/>
    <property type="evidence" value="ECO:0007669"/>
    <property type="project" value="UniProtKB-SubCell"/>
</dbReference>
<dbReference type="Proteomes" id="UP000046392">
    <property type="component" value="Unplaced"/>
</dbReference>
<sequence>MSSSQFNDINIFEVLNFQKPMDPPNGTKKISTFILKLWNIVNDPKLTHIVGWEEAGLSFFIKQPYVMYKKVLPLYFRHSNLNSFIRQLNMYGFRKNTDIEGQGLTNFNSVETFHFYHQHFIRGRYDLLDNIKRKTPNPRVTPGASTGLESHCNSPESSLLLDEIKCLKNKLIVTENITTQLTLQYEAFKKEVDALNAKFKMQQNVINKMCGVISAFTNQQPKMANSPQLLTINRDMRKLKDNVHVNYTPTNVDSSYVDLEFLNRTINNNSVKNQ</sequence>
<evidence type="ECO:0000256" key="4">
    <source>
        <dbReference type="ARBA" id="ARBA00023125"/>
    </source>
</evidence>
<comment type="similarity">
    <text evidence="2 7">Belongs to the HSF family.</text>
</comment>
<evidence type="ECO:0000256" key="3">
    <source>
        <dbReference type="ARBA" id="ARBA00023015"/>
    </source>
</evidence>
<evidence type="ECO:0000313" key="10">
    <source>
        <dbReference type="WBParaSite" id="SPAL_0000387600.1"/>
    </source>
</evidence>
<keyword evidence="5" id="KW-0804">Transcription</keyword>
<accession>A0A0N5BCY2</accession>
<dbReference type="InterPro" id="IPR036388">
    <property type="entry name" value="WH-like_DNA-bd_sf"/>
</dbReference>
<keyword evidence="9" id="KW-1185">Reference proteome</keyword>
<dbReference type="PRINTS" id="PR00056">
    <property type="entry name" value="HSFDOMAIN"/>
</dbReference>
<dbReference type="WBParaSite" id="SPAL_0000387600.1">
    <property type="protein sequence ID" value="SPAL_0000387600.1"/>
    <property type="gene ID" value="SPAL_0000387600"/>
</dbReference>
<evidence type="ECO:0000256" key="6">
    <source>
        <dbReference type="ARBA" id="ARBA00023242"/>
    </source>
</evidence>
<name>A0A0N5BCY2_STREA</name>
<evidence type="ECO:0000256" key="2">
    <source>
        <dbReference type="ARBA" id="ARBA00006403"/>
    </source>
</evidence>
<dbReference type="InterPro" id="IPR036390">
    <property type="entry name" value="WH_DNA-bd_sf"/>
</dbReference>
<dbReference type="Gene3D" id="1.10.10.10">
    <property type="entry name" value="Winged helix-like DNA-binding domain superfamily/Winged helix DNA-binding domain"/>
    <property type="match status" value="1"/>
</dbReference>
<reference evidence="10" key="1">
    <citation type="submission" date="2017-02" db="UniProtKB">
        <authorList>
            <consortium name="WormBaseParasite"/>
        </authorList>
    </citation>
    <scope>IDENTIFICATION</scope>
</reference>
<dbReference type="InterPro" id="IPR000232">
    <property type="entry name" value="HSF_DNA-bd"/>
</dbReference>
<evidence type="ECO:0000259" key="8">
    <source>
        <dbReference type="SMART" id="SM00415"/>
    </source>
</evidence>
<evidence type="ECO:0000256" key="5">
    <source>
        <dbReference type="ARBA" id="ARBA00023163"/>
    </source>
</evidence>
<keyword evidence="4" id="KW-0238">DNA-binding</keyword>
<protein>
    <submittedName>
        <fullName evidence="10">HSF_DOMAIN domain-containing protein</fullName>
    </submittedName>
</protein>
<dbReference type="Pfam" id="PF00447">
    <property type="entry name" value="HSF_DNA-bind"/>
    <property type="match status" value="1"/>
</dbReference>
<dbReference type="GO" id="GO:0003700">
    <property type="term" value="F:DNA-binding transcription factor activity"/>
    <property type="evidence" value="ECO:0007669"/>
    <property type="project" value="InterPro"/>
</dbReference>
<dbReference type="FunFam" id="1.10.10.10:FF:000027">
    <property type="entry name" value="Heat shock transcription factor 1"/>
    <property type="match status" value="1"/>
</dbReference>
<dbReference type="SUPFAM" id="SSF46785">
    <property type="entry name" value="Winged helix' DNA-binding domain"/>
    <property type="match status" value="1"/>
</dbReference>
<proteinExistence type="inferred from homology"/>
<evidence type="ECO:0000256" key="7">
    <source>
        <dbReference type="RuleBase" id="RU004020"/>
    </source>
</evidence>
<feature type="domain" description="HSF-type DNA-binding" evidence="8">
    <location>
        <begin position="29"/>
        <end position="134"/>
    </location>
</feature>
<keyword evidence="6" id="KW-0539">Nucleus</keyword>
<dbReference type="PANTHER" id="PTHR10015">
    <property type="entry name" value="HEAT SHOCK TRANSCRIPTION FACTOR"/>
    <property type="match status" value="1"/>
</dbReference>
<dbReference type="SMART" id="SM00415">
    <property type="entry name" value="HSF"/>
    <property type="match status" value="1"/>
</dbReference>
<organism evidence="9 10">
    <name type="scientific">Strongyloides papillosus</name>
    <name type="common">Intestinal threadworm</name>
    <dbReference type="NCBI Taxonomy" id="174720"/>
    <lineage>
        <taxon>Eukaryota</taxon>
        <taxon>Metazoa</taxon>
        <taxon>Ecdysozoa</taxon>
        <taxon>Nematoda</taxon>
        <taxon>Chromadorea</taxon>
        <taxon>Rhabditida</taxon>
        <taxon>Tylenchina</taxon>
        <taxon>Panagrolaimomorpha</taxon>
        <taxon>Strongyloidoidea</taxon>
        <taxon>Strongyloididae</taxon>
        <taxon>Strongyloides</taxon>
    </lineage>
</organism>
<comment type="subcellular location">
    <subcellularLocation>
        <location evidence="1">Nucleus</location>
    </subcellularLocation>
</comment>
<dbReference type="STRING" id="174720.A0A0N5BCY2"/>
<evidence type="ECO:0000313" key="9">
    <source>
        <dbReference type="Proteomes" id="UP000046392"/>
    </source>
</evidence>
<dbReference type="AlphaFoldDB" id="A0A0N5BCY2"/>
<dbReference type="GO" id="GO:0043565">
    <property type="term" value="F:sequence-specific DNA binding"/>
    <property type="evidence" value="ECO:0007669"/>
    <property type="project" value="InterPro"/>
</dbReference>
<keyword evidence="3" id="KW-0805">Transcription regulation</keyword>